<evidence type="ECO:0000256" key="6">
    <source>
        <dbReference type="ARBA" id="ARBA00023136"/>
    </source>
</evidence>
<accession>A0A9Y2IDA9</accession>
<dbReference type="InterPro" id="IPR035906">
    <property type="entry name" value="MetI-like_sf"/>
</dbReference>
<dbReference type="GO" id="GO:0055085">
    <property type="term" value="P:transmembrane transport"/>
    <property type="evidence" value="ECO:0007669"/>
    <property type="project" value="InterPro"/>
</dbReference>
<dbReference type="PROSITE" id="PS50928">
    <property type="entry name" value="ABC_TM1"/>
    <property type="match status" value="1"/>
</dbReference>
<sequence length="306" mass="32290">MTASASAPAETPRAIAWRRRRAAVARTWHEFATQKGALAGFCLLALTVVVAILLPLISDSDGLDVTKATGRPLSPPDGQFWLGTDIDGRSVLLMTIWGTRLSLLVGFSATVLSVLIGTIVGIAAAHFGGWISAILLRFTDFFLVLPSLILAIALSAVLPQGTRTIILAIGLTAWPSTARLVRAQTLTIESRPYIERSRALGGGHLHVIGRHVLPGVLPLVLANTTLVVGNAVIADATLAFLGVGDPNAISWGAMLETALNSGAVTRGAWWNLLPPGIAIVLVVLFFTLVGRGLETVLNPRLKGQRS</sequence>
<dbReference type="CDD" id="cd06261">
    <property type="entry name" value="TM_PBP2"/>
    <property type="match status" value="1"/>
</dbReference>
<reference evidence="9 10" key="1">
    <citation type="submission" date="2023-06" db="EMBL/GenBank/DDBJ databases">
        <authorList>
            <person name="Oyuntsetseg B."/>
            <person name="Kim S.B."/>
        </authorList>
    </citation>
    <scope>NUCLEOTIDE SEQUENCE [LARGE SCALE GENOMIC DNA]</scope>
    <source>
        <strain evidence="9 10">2-15</strain>
    </source>
</reference>
<comment type="subcellular location">
    <subcellularLocation>
        <location evidence="1 7">Cell membrane</location>
        <topology evidence="1 7">Multi-pass membrane protein</topology>
    </subcellularLocation>
</comment>
<keyword evidence="6 7" id="KW-0472">Membrane</keyword>
<dbReference type="Gene3D" id="1.10.3720.10">
    <property type="entry name" value="MetI-like"/>
    <property type="match status" value="1"/>
</dbReference>
<dbReference type="PANTHER" id="PTHR43386:SF1">
    <property type="entry name" value="D,D-DIPEPTIDE TRANSPORT SYSTEM PERMEASE PROTEIN DDPC-RELATED"/>
    <property type="match status" value="1"/>
</dbReference>
<feature type="transmembrane region" description="Helical" evidence="7">
    <location>
        <begin position="268"/>
        <end position="289"/>
    </location>
</feature>
<dbReference type="InterPro" id="IPR050366">
    <property type="entry name" value="BP-dependent_transpt_permease"/>
</dbReference>
<dbReference type="PANTHER" id="PTHR43386">
    <property type="entry name" value="OLIGOPEPTIDE TRANSPORT SYSTEM PERMEASE PROTEIN APPC"/>
    <property type="match status" value="1"/>
</dbReference>
<evidence type="ECO:0000313" key="10">
    <source>
        <dbReference type="Proteomes" id="UP001236014"/>
    </source>
</evidence>
<evidence type="ECO:0000256" key="4">
    <source>
        <dbReference type="ARBA" id="ARBA00022692"/>
    </source>
</evidence>
<keyword evidence="2 7" id="KW-0813">Transport</keyword>
<dbReference type="Proteomes" id="UP001236014">
    <property type="component" value="Chromosome"/>
</dbReference>
<dbReference type="AlphaFoldDB" id="A0A9Y2IDA9"/>
<evidence type="ECO:0000256" key="5">
    <source>
        <dbReference type="ARBA" id="ARBA00022989"/>
    </source>
</evidence>
<name>A0A9Y2IDA9_9PSEU</name>
<protein>
    <submittedName>
        <fullName evidence="9">ABC transporter permease</fullName>
    </submittedName>
</protein>
<gene>
    <name evidence="9" type="ORF">QRX50_33040</name>
</gene>
<comment type="similarity">
    <text evidence="7">Belongs to the binding-protein-dependent transport system permease family.</text>
</comment>
<dbReference type="Pfam" id="PF12911">
    <property type="entry name" value="OppC_N"/>
    <property type="match status" value="1"/>
</dbReference>
<evidence type="ECO:0000256" key="2">
    <source>
        <dbReference type="ARBA" id="ARBA00022448"/>
    </source>
</evidence>
<evidence type="ECO:0000256" key="3">
    <source>
        <dbReference type="ARBA" id="ARBA00022475"/>
    </source>
</evidence>
<evidence type="ECO:0000256" key="7">
    <source>
        <dbReference type="RuleBase" id="RU363032"/>
    </source>
</evidence>
<keyword evidence="4 7" id="KW-0812">Transmembrane</keyword>
<feature type="transmembrane region" description="Helical" evidence="7">
    <location>
        <begin position="134"/>
        <end position="158"/>
    </location>
</feature>
<dbReference type="Pfam" id="PF00528">
    <property type="entry name" value="BPD_transp_1"/>
    <property type="match status" value="1"/>
</dbReference>
<dbReference type="EMBL" id="CP127294">
    <property type="protein sequence ID" value="WIX76273.1"/>
    <property type="molecule type" value="Genomic_DNA"/>
</dbReference>
<evidence type="ECO:0000313" key="9">
    <source>
        <dbReference type="EMBL" id="WIX76273.1"/>
    </source>
</evidence>
<keyword evidence="5 7" id="KW-1133">Transmembrane helix</keyword>
<feature type="domain" description="ABC transmembrane type-1" evidence="8">
    <location>
        <begin position="99"/>
        <end position="290"/>
    </location>
</feature>
<organism evidence="9 10">
    <name type="scientific">Amycolatopsis carbonis</name>
    <dbReference type="NCBI Taxonomy" id="715471"/>
    <lineage>
        <taxon>Bacteria</taxon>
        <taxon>Bacillati</taxon>
        <taxon>Actinomycetota</taxon>
        <taxon>Actinomycetes</taxon>
        <taxon>Pseudonocardiales</taxon>
        <taxon>Pseudonocardiaceae</taxon>
        <taxon>Amycolatopsis</taxon>
    </lineage>
</organism>
<evidence type="ECO:0000259" key="8">
    <source>
        <dbReference type="PROSITE" id="PS50928"/>
    </source>
</evidence>
<dbReference type="SUPFAM" id="SSF161098">
    <property type="entry name" value="MetI-like"/>
    <property type="match status" value="1"/>
</dbReference>
<feature type="transmembrane region" description="Helical" evidence="7">
    <location>
        <begin position="101"/>
        <end position="127"/>
    </location>
</feature>
<feature type="transmembrane region" description="Helical" evidence="7">
    <location>
        <begin position="36"/>
        <end position="57"/>
    </location>
</feature>
<dbReference type="InterPro" id="IPR000515">
    <property type="entry name" value="MetI-like"/>
</dbReference>
<dbReference type="RefSeq" id="WP_285967023.1">
    <property type="nucleotide sequence ID" value="NZ_CP127294.1"/>
</dbReference>
<keyword evidence="3" id="KW-1003">Cell membrane</keyword>
<proteinExistence type="inferred from homology"/>
<keyword evidence="10" id="KW-1185">Reference proteome</keyword>
<dbReference type="InterPro" id="IPR025966">
    <property type="entry name" value="OppC_N"/>
</dbReference>
<dbReference type="KEGG" id="acab:QRX50_33040"/>
<dbReference type="GO" id="GO:0005886">
    <property type="term" value="C:plasma membrane"/>
    <property type="evidence" value="ECO:0007669"/>
    <property type="project" value="UniProtKB-SubCell"/>
</dbReference>
<evidence type="ECO:0000256" key="1">
    <source>
        <dbReference type="ARBA" id="ARBA00004651"/>
    </source>
</evidence>